<dbReference type="Pfam" id="PF11394">
    <property type="entry name" value="Tla3_N"/>
    <property type="match status" value="1"/>
</dbReference>
<reference evidence="5 6" key="1">
    <citation type="submission" date="2019-05" db="EMBL/GenBank/DDBJ databases">
        <title>Draft Genome Sequences of Six Type Strains of the Genus Massilia.</title>
        <authorList>
            <person name="Miess H."/>
            <person name="Frediansyhah A."/>
            <person name="Gross H."/>
        </authorList>
    </citation>
    <scope>NUCLEOTIDE SEQUENCE [LARGE SCALE GENOMIC DNA]</scope>
    <source>
        <strain evidence="5 6">DSMZ 26121</strain>
    </source>
</reference>
<dbReference type="Pfam" id="PF07589">
    <property type="entry name" value="PEP-CTERM"/>
    <property type="match status" value="1"/>
</dbReference>
<keyword evidence="6" id="KW-1185">Reference proteome</keyword>
<dbReference type="NCBIfam" id="TIGR02595">
    <property type="entry name" value="PEP_CTERM"/>
    <property type="match status" value="1"/>
</dbReference>
<dbReference type="InterPro" id="IPR021531">
    <property type="entry name" value="Tla3_N"/>
</dbReference>
<sequence>MADRHIRNHAWKAGDAAKGCGMNANTDTVRRPQKRTYAAGSLGVMLLSIPLWIIFGVGVLGIESETTMDKLQWIGLPIVIIGFVFGSSWVTAIRDADAREKAWKEKAELLKREQSASKSEQTQREYVLEVVSVGTTVEKYRQQKLWDVLQSGTAYKTIREQDPKKYEWSGNDKGGVSGGRACDALENAIGPIPMFWGVPSFYAGGPILDPDQQPGPARPIAGLAASAVGTGLAWHLFVTAPWKLAERPDRLLEEVFKFFDRHPDVPFIVLLAEDSLDSRNSTRPRGTPSLMPDGYYIPEIPDSTSVIVLARRERVEPLRTFAWEDPDNNYLQETLRRTYFALQDSVPTLERLANPGKIVPVGRQPTVAEWLATADAFAKRKRTDASDVAPFLGYFNRWGAQPPKNWKPTPWFPVSWNSNQLAAFDNLPTLGFIHRPVFVRFEDEHGKPVTRREQRQKLLEEGWQQALQTLPEAERTKGPARIIGAFGKHPEQQIAFETLLHRYAEQGGPEIDTGKTEQFINTDHRIGNMGAATFFVQMALGVMGSYNAGGTSAAVNMRETEGASIVFISPPPDEKRKSNACPPAAAGLPFQFGESRMQSVPLLFRHVILAASLCAAPAFADNTLTAQLTDFSYTLTDLDPNDAYTPGGVDPGRGSTDGSLWLLGFDPRTEIDREVEARPGTAGSDSGQVGAYAGAWSIGANLDQSVSLTSSGYGIGWVDTAFRIPVTLQPNTAITLTGHLAMDWTQTGTELPGTASGLTSIFRVGAADQGTSEFVYGFDAPDSVDTDLSITYTHRGSAPLIVYVSSSLTAHSSIFPPVPEPSTYAMLGVGLAVVGWTARRRQSRS</sequence>
<dbReference type="EMBL" id="CP040017">
    <property type="protein sequence ID" value="QCP12920.1"/>
    <property type="molecule type" value="Genomic_DNA"/>
</dbReference>
<evidence type="ECO:0000256" key="1">
    <source>
        <dbReference type="SAM" id="Phobius"/>
    </source>
</evidence>
<evidence type="ECO:0000313" key="5">
    <source>
        <dbReference type="EMBL" id="QCP12920.1"/>
    </source>
</evidence>
<evidence type="ECO:0000259" key="2">
    <source>
        <dbReference type="Pfam" id="PF07589"/>
    </source>
</evidence>
<feature type="transmembrane region" description="Helical" evidence="1">
    <location>
        <begin position="74"/>
        <end position="93"/>
    </location>
</feature>
<evidence type="ECO:0000259" key="3">
    <source>
        <dbReference type="Pfam" id="PF11394"/>
    </source>
</evidence>
<feature type="domain" description="Type VI lipase adapter protein Tla3 N-terminal" evidence="3">
    <location>
        <begin position="126"/>
        <end position="286"/>
    </location>
</feature>
<dbReference type="Proteomes" id="UP000298763">
    <property type="component" value="Chromosome"/>
</dbReference>
<dbReference type="Pfam" id="PF20995">
    <property type="entry name" value="Tla3_C"/>
    <property type="match status" value="1"/>
</dbReference>
<feature type="domain" description="Type VI lipase adapter protein Tla3 C-terminal" evidence="4">
    <location>
        <begin position="430"/>
        <end position="570"/>
    </location>
</feature>
<protein>
    <submittedName>
        <fullName evidence="5">DUF2875 domain-containing protein</fullName>
    </submittedName>
</protein>
<proteinExistence type="predicted"/>
<dbReference type="InterPro" id="IPR013424">
    <property type="entry name" value="Ice-binding_C"/>
</dbReference>
<keyword evidence="1" id="KW-1133">Transmembrane helix</keyword>
<keyword evidence="1" id="KW-0812">Transmembrane</keyword>
<accession>A0ABX5URB8</accession>
<keyword evidence="1" id="KW-0472">Membrane</keyword>
<evidence type="ECO:0000313" key="6">
    <source>
        <dbReference type="Proteomes" id="UP000298763"/>
    </source>
</evidence>
<organism evidence="5 6">
    <name type="scientific">Pseudoduganella umbonata</name>
    <dbReference type="NCBI Taxonomy" id="864828"/>
    <lineage>
        <taxon>Bacteria</taxon>
        <taxon>Pseudomonadati</taxon>
        <taxon>Pseudomonadota</taxon>
        <taxon>Betaproteobacteria</taxon>
        <taxon>Burkholderiales</taxon>
        <taxon>Oxalobacteraceae</taxon>
        <taxon>Telluria group</taxon>
        <taxon>Pseudoduganella</taxon>
    </lineage>
</organism>
<name>A0ABX5URB8_9BURK</name>
<evidence type="ECO:0000259" key="4">
    <source>
        <dbReference type="Pfam" id="PF20995"/>
    </source>
</evidence>
<feature type="transmembrane region" description="Helical" evidence="1">
    <location>
        <begin position="37"/>
        <end position="62"/>
    </location>
</feature>
<feature type="domain" description="Ice-binding protein C-terminal" evidence="2">
    <location>
        <begin position="817"/>
        <end position="841"/>
    </location>
</feature>
<dbReference type="InterPro" id="IPR048303">
    <property type="entry name" value="Tla3_C"/>
</dbReference>
<gene>
    <name evidence="5" type="ORF">FCL38_22590</name>
</gene>